<evidence type="ECO:0000259" key="13">
    <source>
        <dbReference type="Pfam" id="PF23539"/>
    </source>
</evidence>
<feature type="transmembrane region" description="Helical" evidence="10">
    <location>
        <begin position="106"/>
        <end position="127"/>
    </location>
</feature>
<evidence type="ECO:0000313" key="15">
    <source>
        <dbReference type="EMBL" id="RKT80122.1"/>
    </source>
</evidence>
<feature type="domain" description="Signal transduction histidine kinase subgroup 3 dimerisation and phosphoacceptor" evidence="12">
    <location>
        <begin position="189"/>
        <end position="258"/>
    </location>
</feature>
<reference evidence="14 17" key="2">
    <citation type="submission" date="2020-08" db="EMBL/GenBank/DDBJ databases">
        <title>Genomic Encyclopedia of Type Strains, Phase IV (KMG-V): Genome sequencing to study the core and pangenomes of soil and plant-associated prokaryotes.</title>
        <authorList>
            <person name="Whitman W."/>
        </authorList>
    </citation>
    <scope>NUCLEOTIDE SEQUENCE [LARGE SCALE GENOMIC DNA]</scope>
    <source>
        <strain evidence="14 17">B3ACCR2</strain>
    </source>
</reference>
<feature type="transmembrane region" description="Helical" evidence="10">
    <location>
        <begin position="20"/>
        <end position="45"/>
    </location>
</feature>
<dbReference type="InterPro" id="IPR003594">
    <property type="entry name" value="HATPase_dom"/>
</dbReference>
<dbReference type="GO" id="GO:0016020">
    <property type="term" value="C:membrane"/>
    <property type="evidence" value="ECO:0007669"/>
    <property type="project" value="InterPro"/>
</dbReference>
<evidence type="ECO:0000313" key="16">
    <source>
        <dbReference type="Proteomes" id="UP000278440"/>
    </source>
</evidence>
<evidence type="ECO:0000256" key="4">
    <source>
        <dbReference type="ARBA" id="ARBA00022679"/>
    </source>
</evidence>
<dbReference type="Gene3D" id="1.20.5.1930">
    <property type="match status" value="1"/>
</dbReference>
<evidence type="ECO:0000313" key="17">
    <source>
        <dbReference type="Proteomes" id="UP000590811"/>
    </source>
</evidence>
<dbReference type="GO" id="GO:0005524">
    <property type="term" value="F:ATP binding"/>
    <property type="evidence" value="ECO:0007669"/>
    <property type="project" value="UniProtKB-KW"/>
</dbReference>
<accession>A0A495Y1L5</accession>
<proteinExistence type="predicted"/>
<name>A0A495Y1L5_9MICO</name>
<dbReference type="CDD" id="cd16917">
    <property type="entry name" value="HATPase_UhpB-NarQ-NarX-like"/>
    <property type="match status" value="1"/>
</dbReference>
<keyword evidence="10" id="KW-1133">Transmembrane helix</keyword>
<dbReference type="Gene3D" id="3.30.565.10">
    <property type="entry name" value="Histidine kinase-like ATPase, C-terminal domain"/>
    <property type="match status" value="1"/>
</dbReference>
<comment type="caution">
    <text evidence="15">The sequence shown here is derived from an EMBL/GenBank/DDBJ whole genome shotgun (WGS) entry which is preliminary data.</text>
</comment>
<sequence>MREGSVYDWLQRRPWLLDVPVAGFVALLTFGGLLDRVSFLPLLLLSGAPLVLVWRRTEPVTVFTVVCLSLAVRALLVREIMPGDLSFLVALYSLSAYVPRRRPVRFAGLGVAVLAALVATLLFGYVGYGQSSLTYLAFTFFALLAAAVAAWTLGDLKRARLQRLEDLRERAEAVEREREQELRLAGQQERAAIAREMHDVVAHALSVIVVQADGAAFAAQRRPDDARALTLSALETIGATARDALGDTRRLVGVLRDPESGAELAPRGGLDQLGELVDRVRGAGVPVELHVDAPGPALPLPVDLAAYRVVQESLTNIIKHAGPSARARVLVERAPGLVRIAVVDDGLGAGATSDGRGHGIHGMRERVAVHAGTLTAGPAADRGFEVRATIPVPEESPL</sequence>
<evidence type="ECO:0000313" key="14">
    <source>
        <dbReference type="EMBL" id="MBB2988015.1"/>
    </source>
</evidence>
<dbReference type="GO" id="GO:0000155">
    <property type="term" value="F:phosphorelay sensor kinase activity"/>
    <property type="evidence" value="ECO:0007669"/>
    <property type="project" value="InterPro"/>
</dbReference>
<gene>
    <name evidence="15" type="ORF">DFJ68_3601</name>
    <name evidence="14" type="ORF">FHW14_003204</name>
</gene>
<dbReference type="Proteomes" id="UP000278440">
    <property type="component" value="Unassembled WGS sequence"/>
</dbReference>
<evidence type="ECO:0000256" key="8">
    <source>
        <dbReference type="ARBA" id="ARBA00023012"/>
    </source>
</evidence>
<organism evidence="15 16">
    <name type="scientific">Terracoccus luteus</name>
    <dbReference type="NCBI Taxonomy" id="53356"/>
    <lineage>
        <taxon>Bacteria</taxon>
        <taxon>Bacillati</taxon>
        <taxon>Actinomycetota</taxon>
        <taxon>Actinomycetes</taxon>
        <taxon>Micrococcales</taxon>
        <taxon>Intrasporangiaceae</taxon>
        <taxon>Terracoccus</taxon>
    </lineage>
</organism>
<keyword evidence="5" id="KW-0547">Nucleotide-binding</keyword>
<reference evidence="15 16" key="1">
    <citation type="submission" date="2018-10" db="EMBL/GenBank/DDBJ databases">
        <title>Sequencing the genomes of 1000 actinobacteria strains.</title>
        <authorList>
            <person name="Klenk H.-P."/>
        </authorList>
    </citation>
    <scope>NUCLEOTIDE SEQUENCE [LARGE SCALE GENOMIC DNA]</scope>
    <source>
        <strain evidence="15 16">DSM 44267</strain>
    </source>
</reference>
<dbReference type="Pfam" id="PF02518">
    <property type="entry name" value="HATPase_c"/>
    <property type="match status" value="1"/>
</dbReference>
<dbReference type="RefSeq" id="WP_121034893.1">
    <property type="nucleotide sequence ID" value="NZ_JACHVT010000007.1"/>
</dbReference>
<dbReference type="InterPro" id="IPR055558">
    <property type="entry name" value="DUF7134"/>
</dbReference>
<dbReference type="EMBL" id="RBXT01000001">
    <property type="protein sequence ID" value="RKT80122.1"/>
    <property type="molecule type" value="Genomic_DNA"/>
</dbReference>
<dbReference type="SUPFAM" id="SSF55874">
    <property type="entry name" value="ATPase domain of HSP90 chaperone/DNA topoisomerase II/histidine kinase"/>
    <property type="match status" value="1"/>
</dbReference>
<evidence type="ECO:0000256" key="10">
    <source>
        <dbReference type="SAM" id="Phobius"/>
    </source>
</evidence>
<dbReference type="AlphaFoldDB" id="A0A495Y1L5"/>
<keyword evidence="10" id="KW-0812">Transmembrane</keyword>
<evidence type="ECO:0000256" key="5">
    <source>
        <dbReference type="ARBA" id="ARBA00022741"/>
    </source>
</evidence>
<evidence type="ECO:0000256" key="7">
    <source>
        <dbReference type="ARBA" id="ARBA00022840"/>
    </source>
</evidence>
<evidence type="ECO:0000256" key="9">
    <source>
        <dbReference type="SAM" id="Coils"/>
    </source>
</evidence>
<feature type="domain" description="Histidine kinase/HSP90-like ATPase" evidence="11">
    <location>
        <begin position="305"/>
        <end position="393"/>
    </location>
</feature>
<feature type="transmembrane region" description="Helical" evidence="10">
    <location>
        <begin position="133"/>
        <end position="153"/>
    </location>
</feature>
<keyword evidence="10" id="KW-0472">Membrane</keyword>
<protein>
    <recommendedName>
        <fullName evidence="2">histidine kinase</fullName>
        <ecNumber evidence="2">2.7.13.3</ecNumber>
    </recommendedName>
</protein>
<keyword evidence="3" id="KW-0597">Phosphoprotein</keyword>
<keyword evidence="9" id="KW-0175">Coiled coil</keyword>
<dbReference type="PANTHER" id="PTHR24421:SF10">
    <property type="entry name" value="NITRATE_NITRITE SENSOR PROTEIN NARQ"/>
    <property type="match status" value="1"/>
</dbReference>
<dbReference type="Proteomes" id="UP000590811">
    <property type="component" value="Unassembled WGS sequence"/>
</dbReference>
<evidence type="ECO:0000259" key="11">
    <source>
        <dbReference type="Pfam" id="PF02518"/>
    </source>
</evidence>
<dbReference type="Pfam" id="PF23539">
    <property type="entry name" value="DUF7134"/>
    <property type="match status" value="1"/>
</dbReference>
<keyword evidence="4" id="KW-0808">Transferase</keyword>
<evidence type="ECO:0000256" key="2">
    <source>
        <dbReference type="ARBA" id="ARBA00012438"/>
    </source>
</evidence>
<evidence type="ECO:0000256" key="3">
    <source>
        <dbReference type="ARBA" id="ARBA00022553"/>
    </source>
</evidence>
<dbReference type="InterPro" id="IPR036890">
    <property type="entry name" value="HATPase_C_sf"/>
</dbReference>
<dbReference type="GO" id="GO:0046983">
    <property type="term" value="F:protein dimerization activity"/>
    <property type="evidence" value="ECO:0007669"/>
    <property type="project" value="InterPro"/>
</dbReference>
<dbReference type="EC" id="2.7.13.3" evidence="2"/>
<dbReference type="InterPro" id="IPR011712">
    <property type="entry name" value="Sig_transdc_His_kin_sub3_dim/P"/>
</dbReference>
<dbReference type="InterPro" id="IPR050482">
    <property type="entry name" value="Sensor_HK_TwoCompSys"/>
</dbReference>
<dbReference type="OrthoDB" id="227596at2"/>
<dbReference type="PANTHER" id="PTHR24421">
    <property type="entry name" value="NITRATE/NITRITE SENSOR PROTEIN NARX-RELATED"/>
    <property type="match status" value="1"/>
</dbReference>
<evidence type="ECO:0000256" key="6">
    <source>
        <dbReference type="ARBA" id="ARBA00022777"/>
    </source>
</evidence>
<feature type="coiled-coil region" evidence="9">
    <location>
        <begin position="157"/>
        <end position="184"/>
    </location>
</feature>
<comment type="catalytic activity">
    <reaction evidence="1">
        <text>ATP + protein L-histidine = ADP + protein N-phospho-L-histidine.</text>
        <dbReference type="EC" id="2.7.13.3"/>
    </reaction>
</comment>
<evidence type="ECO:0000256" key="1">
    <source>
        <dbReference type="ARBA" id="ARBA00000085"/>
    </source>
</evidence>
<evidence type="ECO:0000259" key="12">
    <source>
        <dbReference type="Pfam" id="PF07730"/>
    </source>
</evidence>
<keyword evidence="8" id="KW-0902">Two-component regulatory system</keyword>
<dbReference type="Pfam" id="PF07730">
    <property type="entry name" value="HisKA_3"/>
    <property type="match status" value="1"/>
</dbReference>
<keyword evidence="7" id="KW-0067">ATP-binding</keyword>
<feature type="domain" description="DUF7134" evidence="13">
    <location>
        <begin position="6"/>
        <end position="160"/>
    </location>
</feature>
<keyword evidence="16" id="KW-1185">Reference proteome</keyword>
<dbReference type="EMBL" id="JACHVT010000007">
    <property type="protein sequence ID" value="MBB2988015.1"/>
    <property type="molecule type" value="Genomic_DNA"/>
</dbReference>
<feature type="transmembrane region" description="Helical" evidence="10">
    <location>
        <begin position="57"/>
        <end position="76"/>
    </location>
</feature>
<keyword evidence="6 15" id="KW-0418">Kinase</keyword>